<evidence type="ECO:0000313" key="2">
    <source>
        <dbReference type="Proteomes" id="UP000443353"/>
    </source>
</evidence>
<comment type="caution">
    <text evidence="1">The sequence shown here is derived from an EMBL/GenBank/DDBJ whole genome shotgun (WGS) entry which is preliminary data.</text>
</comment>
<sequence length="126" mass="13949">MYTIRLDKPFNPVLLEILSTVRSVTGQLGCDYLLVGATARDILMTHVFGLDTPRATHDVDFAIALDHWERFNALKAALVATGSFTPAADRIHLLHYKPTEYGNAFPLDARHRLCRSLGISTGRGGR</sequence>
<reference evidence="1 2" key="1">
    <citation type="submission" date="2019-12" db="EMBL/GenBank/DDBJ databases">
        <authorList>
            <person name="Li C."/>
            <person name="Zhao J."/>
        </authorList>
    </citation>
    <scope>NUCLEOTIDE SEQUENCE [LARGE SCALE GENOMIC DNA]</scope>
    <source>
        <strain evidence="1 2">NEAU-DD11</strain>
    </source>
</reference>
<accession>A0A7X3KB56</accession>
<dbReference type="RefSeq" id="WP_156403943.1">
    <property type="nucleotide sequence ID" value="NZ_WSES01000013.1"/>
</dbReference>
<gene>
    <name evidence="1" type="ORF">GPY61_30800</name>
</gene>
<keyword evidence="2" id="KW-1185">Reference proteome</keyword>
<organism evidence="1 2">
    <name type="scientific">Massilia cellulosiltytica</name>
    <dbReference type="NCBI Taxonomy" id="2683234"/>
    <lineage>
        <taxon>Bacteria</taxon>
        <taxon>Pseudomonadati</taxon>
        <taxon>Pseudomonadota</taxon>
        <taxon>Betaproteobacteria</taxon>
        <taxon>Burkholderiales</taxon>
        <taxon>Oxalobacteraceae</taxon>
        <taxon>Telluria group</taxon>
        <taxon>Massilia</taxon>
    </lineage>
</organism>
<protein>
    <recommendedName>
        <fullName evidence="3">Nucleotidyl transferase AbiEii/AbiGii toxin family protein</fullName>
    </recommendedName>
</protein>
<evidence type="ECO:0000313" key="1">
    <source>
        <dbReference type="EMBL" id="MVW64322.1"/>
    </source>
</evidence>
<dbReference type="Proteomes" id="UP000443353">
    <property type="component" value="Unassembled WGS sequence"/>
</dbReference>
<evidence type="ECO:0008006" key="3">
    <source>
        <dbReference type="Google" id="ProtNLM"/>
    </source>
</evidence>
<proteinExistence type="predicted"/>
<dbReference type="EMBL" id="WSES01000013">
    <property type="protein sequence ID" value="MVW64322.1"/>
    <property type="molecule type" value="Genomic_DNA"/>
</dbReference>
<name>A0A7X3KB56_9BURK</name>
<dbReference type="AlphaFoldDB" id="A0A7X3KB56"/>